<dbReference type="PANTHER" id="PTHR45586">
    <property type="entry name" value="TPR REPEAT-CONTAINING PROTEIN PA4667"/>
    <property type="match status" value="1"/>
</dbReference>
<evidence type="ECO:0000256" key="2">
    <source>
        <dbReference type="ARBA" id="ARBA00022803"/>
    </source>
</evidence>
<evidence type="ECO:0008006" key="6">
    <source>
        <dbReference type="Google" id="ProtNLM"/>
    </source>
</evidence>
<dbReference type="Proteomes" id="UP000475862">
    <property type="component" value="Unassembled WGS sequence"/>
</dbReference>
<evidence type="ECO:0000313" key="5">
    <source>
        <dbReference type="Proteomes" id="UP000475862"/>
    </source>
</evidence>
<keyword evidence="5" id="KW-1185">Reference proteome</keyword>
<feature type="repeat" description="TPR" evidence="3">
    <location>
        <begin position="429"/>
        <end position="462"/>
    </location>
</feature>
<dbReference type="Pfam" id="PF13181">
    <property type="entry name" value="TPR_8"/>
    <property type="match status" value="2"/>
</dbReference>
<feature type="repeat" description="TPR" evidence="3">
    <location>
        <begin position="306"/>
        <end position="339"/>
    </location>
</feature>
<gene>
    <name evidence="4" type="ORF">AGLY_006733</name>
</gene>
<dbReference type="SUPFAM" id="SSF48452">
    <property type="entry name" value="TPR-like"/>
    <property type="match status" value="2"/>
</dbReference>
<dbReference type="EMBL" id="VYZN01000019">
    <property type="protein sequence ID" value="KAE9536926.1"/>
    <property type="molecule type" value="Genomic_DNA"/>
</dbReference>
<dbReference type="AlphaFoldDB" id="A0A6G0TQ34"/>
<dbReference type="Pfam" id="PF13424">
    <property type="entry name" value="TPR_12"/>
    <property type="match status" value="1"/>
</dbReference>
<feature type="repeat" description="TPR" evidence="3">
    <location>
        <begin position="272"/>
        <end position="305"/>
    </location>
</feature>
<dbReference type="SMART" id="SM00028">
    <property type="entry name" value="TPR"/>
    <property type="match status" value="9"/>
</dbReference>
<proteinExistence type="predicted"/>
<dbReference type="InterPro" id="IPR019734">
    <property type="entry name" value="TPR_rpt"/>
</dbReference>
<feature type="repeat" description="TPR" evidence="3">
    <location>
        <begin position="340"/>
        <end position="373"/>
    </location>
</feature>
<dbReference type="Gene3D" id="1.25.40.10">
    <property type="entry name" value="Tetratricopeptide repeat domain"/>
    <property type="match status" value="3"/>
</dbReference>
<sequence>MWIICCLYLKIHKCLNYEYITIPMLCSKYSDCEAPISIITEILSKNDPIKFVNLSNEFKALGFTKVNDLAQTTFGRASSIKLTDYSLRLLYKVLEIYDKHLDDLQTSAKLENQNGNFIRTQQICEELLQQKPNDLNVITLMGESFFKCGNYEKSLSFLRKAQNLKPNSFHTLINMACNYWKQSRYDLAKLFILEAIPKSPCFNDSSWIYYAELLVKTNDIAKAEFVYNQILNAYPDLYTVRNNYGKFLLSQKKIINAKQQFEIVQKSAPEFQETLSNLGDVYFLTDKFDEAILNYHKALDINPNLKITLFNLGKVYFQITEYQKAVEAFEKSIELDPKNASALRYLAVAYCNQDKISMSIKTYKKYLKLLPDDFDINLELALIYVHNVENFQEAENCFIKCIKLNPKRQDLYKNLIEVYQQLNKRIDASNICMKLGDLCLEKSDLENARNAFITALFLNPENADGHYKLSVTMNKLNHNDLALIRITNAKELKYRLVHP</sequence>
<comment type="caution">
    <text evidence="4">The sequence shown here is derived from an EMBL/GenBank/DDBJ whole genome shotgun (WGS) entry which is preliminary data.</text>
</comment>
<dbReference type="OrthoDB" id="6618506at2759"/>
<organism evidence="4 5">
    <name type="scientific">Aphis glycines</name>
    <name type="common">Soybean aphid</name>
    <dbReference type="NCBI Taxonomy" id="307491"/>
    <lineage>
        <taxon>Eukaryota</taxon>
        <taxon>Metazoa</taxon>
        <taxon>Ecdysozoa</taxon>
        <taxon>Arthropoda</taxon>
        <taxon>Hexapoda</taxon>
        <taxon>Insecta</taxon>
        <taxon>Pterygota</taxon>
        <taxon>Neoptera</taxon>
        <taxon>Paraneoptera</taxon>
        <taxon>Hemiptera</taxon>
        <taxon>Sternorrhyncha</taxon>
        <taxon>Aphidomorpha</taxon>
        <taxon>Aphidoidea</taxon>
        <taxon>Aphididae</taxon>
        <taxon>Aphidini</taxon>
        <taxon>Aphis</taxon>
        <taxon>Aphis</taxon>
    </lineage>
</organism>
<dbReference type="InterPro" id="IPR051012">
    <property type="entry name" value="CellSynth/LPSAsmb/PSIAsmb"/>
</dbReference>
<evidence type="ECO:0000313" key="4">
    <source>
        <dbReference type="EMBL" id="KAE9536926.1"/>
    </source>
</evidence>
<keyword evidence="1" id="KW-0677">Repeat</keyword>
<evidence type="ECO:0000256" key="1">
    <source>
        <dbReference type="ARBA" id="ARBA00022737"/>
    </source>
</evidence>
<name>A0A6G0TQ34_APHGL</name>
<keyword evidence="2 3" id="KW-0802">TPR repeat</keyword>
<feature type="repeat" description="TPR" evidence="3">
    <location>
        <begin position="135"/>
        <end position="168"/>
    </location>
</feature>
<evidence type="ECO:0000256" key="3">
    <source>
        <dbReference type="PROSITE-ProRule" id="PRU00339"/>
    </source>
</evidence>
<reference evidence="4 5" key="1">
    <citation type="submission" date="2019-08" db="EMBL/GenBank/DDBJ databases">
        <title>The genome of the soybean aphid Biotype 1, its phylome, world population structure and adaptation to the North American continent.</title>
        <authorList>
            <person name="Giordano R."/>
            <person name="Donthu R.K."/>
            <person name="Hernandez A.G."/>
            <person name="Wright C.L."/>
            <person name="Zimin A.V."/>
        </authorList>
    </citation>
    <scope>NUCLEOTIDE SEQUENCE [LARGE SCALE GENOMIC DNA]</scope>
    <source>
        <tissue evidence="4">Whole aphids</tissue>
    </source>
</reference>
<dbReference type="PANTHER" id="PTHR45586:SF1">
    <property type="entry name" value="LIPOPOLYSACCHARIDE ASSEMBLY PROTEIN B"/>
    <property type="match status" value="1"/>
</dbReference>
<accession>A0A6G0TQ34</accession>
<dbReference type="InterPro" id="IPR011990">
    <property type="entry name" value="TPR-like_helical_dom_sf"/>
</dbReference>
<protein>
    <recommendedName>
        <fullName evidence="6">UDP-N-acetylglucosamine--peptide N-acetylglucosaminyltransferase SPINDLY</fullName>
    </recommendedName>
</protein>
<dbReference type="PROSITE" id="PS50293">
    <property type="entry name" value="TPR_REGION"/>
    <property type="match status" value="2"/>
</dbReference>
<dbReference type="PROSITE" id="PS50005">
    <property type="entry name" value="TPR"/>
    <property type="match status" value="5"/>
</dbReference>